<evidence type="ECO:0000313" key="4">
    <source>
        <dbReference type="EMBL" id="KAF2643614.1"/>
    </source>
</evidence>
<dbReference type="GO" id="GO:0008270">
    <property type="term" value="F:zinc ion binding"/>
    <property type="evidence" value="ECO:0007669"/>
    <property type="project" value="UniProtKB-KW"/>
</dbReference>
<protein>
    <recommendedName>
        <fullName evidence="3">C3H1-type domain-containing protein</fullName>
    </recommendedName>
</protein>
<feature type="compositionally biased region" description="Polar residues" evidence="2">
    <location>
        <begin position="293"/>
        <end position="306"/>
    </location>
</feature>
<feature type="compositionally biased region" description="Low complexity" evidence="2">
    <location>
        <begin position="332"/>
        <end position="352"/>
    </location>
</feature>
<reference evidence="4" key="1">
    <citation type="journal article" date="2020" name="Stud. Mycol.">
        <title>101 Dothideomycetes genomes: a test case for predicting lifestyles and emergence of pathogens.</title>
        <authorList>
            <person name="Haridas S."/>
            <person name="Albert R."/>
            <person name="Binder M."/>
            <person name="Bloem J."/>
            <person name="Labutti K."/>
            <person name="Salamov A."/>
            <person name="Andreopoulos B."/>
            <person name="Baker S."/>
            <person name="Barry K."/>
            <person name="Bills G."/>
            <person name="Bluhm B."/>
            <person name="Cannon C."/>
            <person name="Castanera R."/>
            <person name="Culley D."/>
            <person name="Daum C."/>
            <person name="Ezra D."/>
            <person name="Gonzalez J."/>
            <person name="Henrissat B."/>
            <person name="Kuo A."/>
            <person name="Liang C."/>
            <person name="Lipzen A."/>
            <person name="Lutzoni F."/>
            <person name="Magnuson J."/>
            <person name="Mondo S."/>
            <person name="Nolan M."/>
            <person name="Ohm R."/>
            <person name="Pangilinan J."/>
            <person name="Park H.-J."/>
            <person name="Ramirez L."/>
            <person name="Alfaro M."/>
            <person name="Sun H."/>
            <person name="Tritt A."/>
            <person name="Yoshinaga Y."/>
            <person name="Zwiers L.-H."/>
            <person name="Turgeon B."/>
            <person name="Goodwin S."/>
            <person name="Spatafora J."/>
            <person name="Crous P."/>
            <person name="Grigoriev I."/>
        </authorList>
    </citation>
    <scope>NUCLEOTIDE SEQUENCE</scope>
    <source>
        <strain evidence="4">CBS 473.64</strain>
    </source>
</reference>
<proteinExistence type="predicted"/>
<dbReference type="PROSITE" id="PS50103">
    <property type="entry name" value="ZF_C3H1"/>
    <property type="match status" value="1"/>
</dbReference>
<feature type="compositionally biased region" description="Polar residues" evidence="2">
    <location>
        <begin position="484"/>
        <end position="494"/>
    </location>
</feature>
<feature type="compositionally biased region" description="Pro residues" evidence="2">
    <location>
        <begin position="353"/>
        <end position="370"/>
    </location>
</feature>
<evidence type="ECO:0000313" key="5">
    <source>
        <dbReference type="Proteomes" id="UP000799753"/>
    </source>
</evidence>
<dbReference type="AlphaFoldDB" id="A0A6A6SBR6"/>
<feature type="compositionally biased region" description="Basic and acidic residues" evidence="2">
    <location>
        <begin position="251"/>
        <end position="264"/>
    </location>
</feature>
<keyword evidence="1" id="KW-0863">Zinc-finger</keyword>
<organism evidence="4 5">
    <name type="scientific">Massarina eburnea CBS 473.64</name>
    <dbReference type="NCBI Taxonomy" id="1395130"/>
    <lineage>
        <taxon>Eukaryota</taxon>
        <taxon>Fungi</taxon>
        <taxon>Dikarya</taxon>
        <taxon>Ascomycota</taxon>
        <taxon>Pezizomycotina</taxon>
        <taxon>Dothideomycetes</taxon>
        <taxon>Pleosporomycetidae</taxon>
        <taxon>Pleosporales</taxon>
        <taxon>Massarineae</taxon>
        <taxon>Massarinaceae</taxon>
        <taxon>Massarina</taxon>
    </lineage>
</organism>
<feature type="compositionally biased region" description="Gly residues" evidence="2">
    <location>
        <begin position="453"/>
        <end position="462"/>
    </location>
</feature>
<keyword evidence="1" id="KW-0862">Zinc</keyword>
<evidence type="ECO:0000256" key="2">
    <source>
        <dbReference type="SAM" id="MobiDB-lite"/>
    </source>
</evidence>
<feature type="domain" description="C3H1-type" evidence="3">
    <location>
        <begin position="178"/>
        <end position="207"/>
    </location>
</feature>
<feature type="compositionally biased region" description="Basic and acidic residues" evidence="2">
    <location>
        <begin position="283"/>
        <end position="292"/>
    </location>
</feature>
<dbReference type="EMBL" id="MU006780">
    <property type="protein sequence ID" value="KAF2643614.1"/>
    <property type="molecule type" value="Genomic_DNA"/>
</dbReference>
<evidence type="ECO:0000259" key="3">
    <source>
        <dbReference type="PROSITE" id="PS50103"/>
    </source>
</evidence>
<sequence length="563" mass="62041">MAIYNQSSNSEDTLRYYILRKPGYEMIPLIPVDQLPFQVQGVPRQLSHRQLSDEGWKYLDETSKPATVLPVIAPSQTLASPSPTTVPRFRAPDHHVREVSSELDEAPKSDKTRMMPLPINTHPLTSTTEAITPTHRPAISSPSNRGQSLADDVAAIYSKDAQKLGYNKPYPSGTAPDPSKKVYCSHWIRTGECDFMAQGCKYKHVMPPIDVLRDIGLPSEPRWYKDKQILNTRTWLQRKAKQEREDEESDGNTKNDSPKDPNQMRDARLEAIFKTRMATGVKTVDDEHKPPSKETQPQRTPSNHHLPTQDKPPPAIENFIDFDAPARPSSPQPSHYSTSSQTSTPSLASTTASPPPPPIPPTTTTPPPTPKTTDKRPQPSLRRHSEMSWSSADEAVKAWKQQQQQASRRKVYPKKKPNDNNRTTHHSTIPTTPSTPTPTPAKKPHTNTPNTPSGGGGGGGSNGLAKSRYAPTLAPSIKTKERNPSSTNTHASQRNTRLLLKNLGASDAKAPDFQVQVIERTRGLRQARGSREGASAGVRARARARASASVERGSVNVNVPSLI</sequence>
<feature type="region of interest" description="Disordered" evidence="2">
    <location>
        <begin position="280"/>
        <end position="494"/>
    </location>
</feature>
<accession>A0A6A6SBR6</accession>
<keyword evidence="1" id="KW-0479">Metal-binding</keyword>
<dbReference type="Proteomes" id="UP000799753">
    <property type="component" value="Unassembled WGS sequence"/>
</dbReference>
<feature type="zinc finger region" description="C3H1-type" evidence="1">
    <location>
        <begin position="178"/>
        <end position="207"/>
    </location>
</feature>
<evidence type="ECO:0000256" key="1">
    <source>
        <dbReference type="PROSITE-ProRule" id="PRU00723"/>
    </source>
</evidence>
<name>A0A6A6SBR6_9PLEO</name>
<gene>
    <name evidence="4" type="ORF">P280DRAFT_547737</name>
</gene>
<keyword evidence="5" id="KW-1185">Reference proteome</keyword>
<dbReference type="OrthoDB" id="5355510at2759"/>
<feature type="compositionally biased region" description="Basic and acidic residues" evidence="2">
    <location>
        <begin position="96"/>
        <end position="113"/>
    </location>
</feature>
<feature type="region of interest" description="Disordered" evidence="2">
    <location>
        <begin position="235"/>
        <end position="264"/>
    </location>
</feature>
<dbReference type="InterPro" id="IPR000571">
    <property type="entry name" value="Znf_CCCH"/>
</dbReference>
<feature type="region of interest" description="Disordered" evidence="2">
    <location>
        <begin position="96"/>
        <end position="127"/>
    </location>
</feature>